<evidence type="ECO:0000313" key="14">
    <source>
        <dbReference type="Proteomes" id="UP000031036"/>
    </source>
</evidence>
<organism evidence="13 14">
    <name type="scientific">Toxocara canis</name>
    <name type="common">Canine roundworm</name>
    <dbReference type="NCBI Taxonomy" id="6265"/>
    <lineage>
        <taxon>Eukaryota</taxon>
        <taxon>Metazoa</taxon>
        <taxon>Ecdysozoa</taxon>
        <taxon>Nematoda</taxon>
        <taxon>Chromadorea</taxon>
        <taxon>Rhabditida</taxon>
        <taxon>Spirurina</taxon>
        <taxon>Ascaridomorpha</taxon>
        <taxon>Ascaridoidea</taxon>
        <taxon>Toxocaridae</taxon>
        <taxon>Toxocara</taxon>
    </lineage>
</organism>
<dbReference type="CDD" id="cd14209">
    <property type="entry name" value="STKc_PKA"/>
    <property type="match status" value="1"/>
</dbReference>
<dbReference type="Proteomes" id="UP000031036">
    <property type="component" value="Unassembled WGS sequence"/>
</dbReference>
<dbReference type="InterPro" id="IPR017441">
    <property type="entry name" value="Protein_kinase_ATP_BS"/>
</dbReference>
<dbReference type="GO" id="GO:0005829">
    <property type="term" value="C:cytosol"/>
    <property type="evidence" value="ECO:0007669"/>
    <property type="project" value="TreeGrafter"/>
</dbReference>
<dbReference type="STRING" id="6265.A0A0B2VRN4"/>
<dbReference type="PANTHER" id="PTHR24353:SF153">
    <property type="entry name" value="CAMP-DEPENDENT PROTEIN KINASE CATALYTIC SUBUNIT 1"/>
    <property type="match status" value="1"/>
</dbReference>
<dbReference type="SUPFAM" id="SSF56112">
    <property type="entry name" value="Protein kinase-like (PK-like)"/>
    <property type="match status" value="2"/>
</dbReference>
<dbReference type="OrthoDB" id="63267at2759"/>
<evidence type="ECO:0000256" key="5">
    <source>
        <dbReference type="ARBA" id="ARBA00022777"/>
    </source>
</evidence>
<keyword evidence="14" id="KW-1185">Reference proteome</keyword>
<dbReference type="InterPro" id="IPR011009">
    <property type="entry name" value="Kinase-like_dom_sf"/>
</dbReference>
<keyword evidence="6 9" id="KW-0067">ATP-binding</keyword>
<dbReference type="GO" id="GO:0005634">
    <property type="term" value="C:nucleus"/>
    <property type="evidence" value="ECO:0007669"/>
    <property type="project" value="TreeGrafter"/>
</dbReference>
<evidence type="ECO:0000256" key="7">
    <source>
        <dbReference type="ARBA" id="ARBA00047292"/>
    </source>
</evidence>
<feature type="domain" description="AGC-kinase C-terminal" evidence="12">
    <location>
        <begin position="740"/>
        <end position="792"/>
    </location>
</feature>
<evidence type="ECO:0000259" key="11">
    <source>
        <dbReference type="PROSITE" id="PS50011"/>
    </source>
</evidence>
<keyword evidence="3" id="KW-0808">Transferase</keyword>
<dbReference type="InterPro" id="IPR044109">
    <property type="entry name" value="STKc_PKA"/>
</dbReference>
<evidence type="ECO:0000256" key="3">
    <source>
        <dbReference type="ARBA" id="ARBA00022679"/>
    </source>
</evidence>
<dbReference type="PROSITE" id="PS50011">
    <property type="entry name" value="PROTEIN_KINASE_DOM"/>
    <property type="match status" value="1"/>
</dbReference>
<evidence type="ECO:0000256" key="6">
    <source>
        <dbReference type="ARBA" id="ARBA00022840"/>
    </source>
</evidence>
<dbReference type="FunFam" id="1.10.510.10:FF:000005">
    <property type="entry name" value="cAMP-dependent protein kinase catalytic subunit alpha"/>
    <property type="match status" value="1"/>
</dbReference>
<dbReference type="InterPro" id="IPR008271">
    <property type="entry name" value="Ser/Thr_kinase_AS"/>
</dbReference>
<dbReference type="EC" id="2.7.11.11" evidence="1"/>
<dbReference type="PROSITE" id="PS51285">
    <property type="entry name" value="AGC_KINASE_CTER"/>
    <property type="match status" value="1"/>
</dbReference>
<feature type="domain" description="Protein kinase" evidence="11">
    <location>
        <begin position="374"/>
        <end position="689"/>
    </location>
</feature>
<accession>A0A0B2VRN4</accession>
<dbReference type="InterPro" id="IPR000719">
    <property type="entry name" value="Prot_kinase_dom"/>
</dbReference>
<feature type="compositionally biased region" description="Low complexity" evidence="10">
    <location>
        <begin position="230"/>
        <end position="241"/>
    </location>
</feature>
<dbReference type="PROSITE" id="PS00107">
    <property type="entry name" value="PROTEIN_KINASE_ATP"/>
    <property type="match status" value="2"/>
</dbReference>
<dbReference type="Gene3D" id="1.10.510.10">
    <property type="entry name" value="Transferase(Phosphotransferase) domain 1"/>
    <property type="match status" value="1"/>
</dbReference>
<gene>
    <name evidence="13" type="primary">kin-1</name>
    <name evidence="13" type="ORF">Tcan_09223</name>
</gene>
<evidence type="ECO:0000259" key="12">
    <source>
        <dbReference type="PROSITE" id="PS51285"/>
    </source>
</evidence>
<dbReference type="Pfam" id="PF00069">
    <property type="entry name" value="Pkinase"/>
    <property type="match status" value="2"/>
</dbReference>
<feature type="region of interest" description="Disordered" evidence="10">
    <location>
        <begin position="272"/>
        <end position="293"/>
    </location>
</feature>
<keyword evidence="5 13" id="KW-0418">Kinase</keyword>
<feature type="binding site" evidence="9">
    <location>
        <position position="403"/>
    </location>
    <ligand>
        <name>ATP</name>
        <dbReference type="ChEBI" id="CHEBI:30616"/>
    </ligand>
</feature>
<keyword evidence="2" id="KW-0723">Serine/threonine-protein kinase</keyword>
<sequence>MAMTSVRSYARDLSPTFKKSLLCGAYGPLEFIGDSTEALAMPLTNDDDLRNGNTCKPWISSSSPILVRQHLSLHRDANLFSLNPNRTRQCANDTNDNGSLNQIRNIKPQENYGSVLHDHCEHGLDDAILVSKSSQCSGWHSSTYEDAAPGSCTVAAQPNCHGVYPLSRCRPWTSKVFLADRTPFRRTAYGMPISNACHTDGSLATGMPLRSTVTGNPKAVPNISMAPSQHSTTNTLSTSLHHSIRRNGDSFKESYLPEPSCSKAATSIFGTRRGVEHEGRTRKRSRRGGEMTGRAHAMANSWSAYNSNTAGAQHKVQRSSMWSTLYDLFHTATLAVGSYHELNLSAEFFWLRSQLASHWTMKWMWQNTAALDDFDRIKTLGTGSFGRVMLVKHKQTACYYAMKILDKQKVVKLKQVEHTLNEKRILQAIDFPFLVNMEYSFKNTAALDDFDRIKTLGTGSFGRVMLVKHKQTACYYAMKILDKQKVVKLKQVEHTLNEKRILQDNSNLYMVLEFISGGEMFSHLRRIGRFSEPHSRFYAAQIVLAFEYLHSLDLIYRDLKPENLLIDSTGYLKITDFGFAKRVKGRTWTLCGTPEYLAPEIILSKGYNKAVDWWALGVLIYEMAAGYPPFFADQPIQIYEKIVSGKVKFPSHFSNELKDLLKNLLQVDLTKRYGNLKNGVADIKNHKWFGSTDWIAIYQRKVTPASFSNKENQAGRLFEALYPRVNGPEDTRHFVEDVKEEEDLFKIATENVEAPFLPKCRGPGDASNFDDYEEEPLRISGTEKCAKEFAEF</sequence>
<dbReference type="InterPro" id="IPR000961">
    <property type="entry name" value="AGC-kinase_C"/>
</dbReference>
<dbReference type="EMBL" id="JPKZ01001073">
    <property type="protein sequence ID" value="KHN84072.1"/>
    <property type="molecule type" value="Genomic_DNA"/>
</dbReference>
<evidence type="ECO:0000313" key="13">
    <source>
        <dbReference type="EMBL" id="KHN84072.1"/>
    </source>
</evidence>
<dbReference type="GO" id="GO:0005952">
    <property type="term" value="C:cAMP-dependent protein kinase complex"/>
    <property type="evidence" value="ECO:0007669"/>
    <property type="project" value="TreeGrafter"/>
</dbReference>
<comment type="catalytic activity">
    <reaction evidence="7">
        <text>L-threonyl-[protein] + ATP = O-phospho-L-threonyl-[protein] + ADP + H(+)</text>
        <dbReference type="Rhea" id="RHEA:46608"/>
        <dbReference type="Rhea" id="RHEA-COMP:11060"/>
        <dbReference type="Rhea" id="RHEA-COMP:11605"/>
        <dbReference type="ChEBI" id="CHEBI:15378"/>
        <dbReference type="ChEBI" id="CHEBI:30013"/>
        <dbReference type="ChEBI" id="CHEBI:30616"/>
        <dbReference type="ChEBI" id="CHEBI:61977"/>
        <dbReference type="ChEBI" id="CHEBI:456216"/>
        <dbReference type="EC" id="2.7.11.11"/>
    </reaction>
</comment>
<proteinExistence type="predicted"/>
<comment type="caution">
    <text evidence="13">The sequence shown here is derived from an EMBL/GenBank/DDBJ whole genome shotgun (WGS) entry which is preliminary data.</text>
</comment>
<dbReference type="Gene3D" id="3.30.200.20">
    <property type="entry name" value="Phosphorylase Kinase, domain 1"/>
    <property type="match status" value="2"/>
</dbReference>
<evidence type="ECO:0000256" key="10">
    <source>
        <dbReference type="SAM" id="MobiDB-lite"/>
    </source>
</evidence>
<evidence type="ECO:0000256" key="1">
    <source>
        <dbReference type="ARBA" id="ARBA00012444"/>
    </source>
</evidence>
<comment type="catalytic activity">
    <reaction evidence="8">
        <text>L-seryl-[protein] + ATP = O-phospho-L-seryl-[protein] + ADP + H(+)</text>
        <dbReference type="Rhea" id="RHEA:17989"/>
        <dbReference type="Rhea" id="RHEA-COMP:9863"/>
        <dbReference type="Rhea" id="RHEA-COMP:11604"/>
        <dbReference type="ChEBI" id="CHEBI:15378"/>
        <dbReference type="ChEBI" id="CHEBI:29999"/>
        <dbReference type="ChEBI" id="CHEBI:30616"/>
        <dbReference type="ChEBI" id="CHEBI:83421"/>
        <dbReference type="ChEBI" id="CHEBI:456216"/>
        <dbReference type="EC" id="2.7.11.11"/>
    </reaction>
</comment>
<evidence type="ECO:0000256" key="9">
    <source>
        <dbReference type="PROSITE-ProRule" id="PRU10141"/>
    </source>
</evidence>
<name>A0A0B2VRN4_TOXCA</name>
<reference evidence="13 14" key="1">
    <citation type="submission" date="2014-11" db="EMBL/GenBank/DDBJ databases">
        <title>Genetic blueprint of the zoonotic pathogen Toxocara canis.</title>
        <authorList>
            <person name="Zhu X.-Q."/>
            <person name="Korhonen P.K."/>
            <person name="Cai H."/>
            <person name="Young N.D."/>
            <person name="Nejsum P."/>
            <person name="von Samson-Himmelstjerna G."/>
            <person name="Boag P.R."/>
            <person name="Tan P."/>
            <person name="Li Q."/>
            <person name="Min J."/>
            <person name="Yang Y."/>
            <person name="Wang X."/>
            <person name="Fang X."/>
            <person name="Hall R.S."/>
            <person name="Hofmann A."/>
            <person name="Sternberg P.W."/>
            <person name="Jex A.R."/>
            <person name="Gasser R.B."/>
        </authorList>
    </citation>
    <scope>NUCLEOTIDE SEQUENCE [LARGE SCALE GENOMIC DNA]</scope>
    <source>
        <strain evidence="13">PN_DK_2014</strain>
    </source>
</reference>
<dbReference type="PANTHER" id="PTHR24353">
    <property type="entry name" value="CYCLIC NUCLEOTIDE-DEPENDENT PROTEIN KINASE"/>
    <property type="match status" value="1"/>
</dbReference>
<dbReference type="GO" id="GO:0004691">
    <property type="term" value="F:cAMP-dependent protein kinase activity"/>
    <property type="evidence" value="ECO:0007669"/>
    <property type="project" value="UniProtKB-EC"/>
</dbReference>
<dbReference type="AlphaFoldDB" id="A0A0B2VRN4"/>
<dbReference type="GO" id="GO:0005524">
    <property type="term" value="F:ATP binding"/>
    <property type="evidence" value="ECO:0007669"/>
    <property type="project" value="UniProtKB-UniRule"/>
</dbReference>
<feature type="region of interest" description="Disordered" evidence="10">
    <location>
        <begin position="220"/>
        <end position="241"/>
    </location>
</feature>
<keyword evidence="4 9" id="KW-0547">Nucleotide-binding</keyword>
<protein>
    <recommendedName>
        <fullName evidence="1">cAMP-dependent protein kinase</fullName>
        <ecNumber evidence="1">2.7.11.11</ecNumber>
    </recommendedName>
</protein>
<evidence type="ECO:0000256" key="2">
    <source>
        <dbReference type="ARBA" id="ARBA00022527"/>
    </source>
</evidence>
<evidence type="ECO:0000256" key="4">
    <source>
        <dbReference type="ARBA" id="ARBA00022741"/>
    </source>
</evidence>
<dbReference type="SMART" id="SM00220">
    <property type="entry name" value="S_TKc"/>
    <property type="match status" value="1"/>
</dbReference>
<feature type="binding site" evidence="9">
    <location>
        <position position="479"/>
    </location>
    <ligand>
        <name>ATP</name>
        <dbReference type="ChEBI" id="CHEBI:30616"/>
    </ligand>
</feature>
<dbReference type="PROSITE" id="PS00108">
    <property type="entry name" value="PROTEIN_KINASE_ST"/>
    <property type="match status" value="1"/>
</dbReference>
<evidence type="ECO:0000256" key="8">
    <source>
        <dbReference type="ARBA" id="ARBA00047454"/>
    </source>
</evidence>